<dbReference type="Proteomes" id="UP000286287">
    <property type="component" value="Unassembled WGS sequence"/>
</dbReference>
<name>A0A418VHU2_9DEIO</name>
<protein>
    <submittedName>
        <fullName evidence="1">Uncharacterized protein</fullName>
    </submittedName>
</protein>
<evidence type="ECO:0000313" key="1">
    <source>
        <dbReference type="EMBL" id="RJF75694.1"/>
    </source>
</evidence>
<evidence type="ECO:0000313" key="2">
    <source>
        <dbReference type="Proteomes" id="UP000286287"/>
    </source>
</evidence>
<accession>A0A418VHU2</accession>
<gene>
    <name evidence="1" type="ORF">D3875_01205</name>
</gene>
<sequence length="59" mass="7355">MHWAANPFHKDTLEQFTSRKLMHLETWTINLKRMVRMIFMMNCEQPFEQGVTMQRWFLH</sequence>
<reference evidence="1 2" key="1">
    <citation type="submission" date="2018-09" db="EMBL/GenBank/DDBJ databases">
        <authorList>
            <person name="Zhu H."/>
        </authorList>
    </citation>
    <scope>NUCLEOTIDE SEQUENCE [LARGE SCALE GENOMIC DNA]</scope>
    <source>
        <strain evidence="1 2">K2S05-167</strain>
    </source>
</reference>
<keyword evidence="2" id="KW-1185">Reference proteome</keyword>
<dbReference type="EMBL" id="QYUJ01000004">
    <property type="protein sequence ID" value="RJF75694.1"/>
    <property type="molecule type" value="Genomic_DNA"/>
</dbReference>
<organism evidence="1 2">
    <name type="scientific">Deinococcus cavernae</name>
    <dbReference type="NCBI Taxonomy" id="2320857"/>
    <lineage>
        <taxon>Bacteria</taxon>
        <taxon>Thermotogati</taxon>
        <taxon>Deinococcota</taxon>
        <taxon>Deinococci</taxon>
        <taxon>Deinococcales</taxon>
        <taxon>Deinococcaceae</taxon>
        <taxon>Deinococcus</taxon>
    </lineage>
</organism>
<proteinExistence type="predicted"/>
<comment type="caution">
    <text evidence="1">The sequence shown here is derived from an EMBL/GenBank/DDBJ whole genome shotgun (WGS) entry which is preliminary data.</text>
</comment>
<dbReference type="AlphaFoldDB" id="A0A418VHU2"/>